<evidence type="ECO:0000256" key="1">
    <source>
        <dbReference type="ARBA" id="ARBA00010815"/>
    </source>
</evidence>
<comment type="similarity">
    <text evidence="1">Belongs to the CFA/CMAS family.</text>
</comment>
<organism evidence="2 3">
    <name type="scientific">Austropuccinia psidii MF-1</name>
    <dbReference type="NCBI Taxonomy" id="1389203"/>
    <lineage>
        <taxon>Eukaryota</taxon>
        <taxon>Fungi</taxon>
        <taxon>Dikarya</taxon>
        <taxon>Basidiomycota</taxon>
        <taxon>Pucciniomycotina</taxon>
        <taxon>Pucciniomycetes</taxon>
        <taxon>Pucciniales</taxon>
        <taxon>Sphaerophragmiaceae</taxon>
        <taxon>Austropuccinia</taxon>
    </lineage>
</organism>
<dbReference type="FunFam" id="3.40.50.150:FF:000554">
    <property type="entry name" value="Cation-transporting ATPase"/>
    <property type="match status" value="1"/>
</dbReference>
<dbReference type="Gene3D" id="3.40.50.150">
    <property type="entry name" value="Vaccinia Virus protein VP39"/>
    <property type="match status" value="1"/>
</dbReference>
<dbReference type="OrthoDB" id="506498at2759"/>
<proteinExistence type="inferred from homology"/>
<sequence>MNLQMVADDFRHCLVGLAPHPCLDFTSQSSFRLTLRMASVLQLVESSAYALIDRGWVPDWILRRAIRYLCGNRLKTLDEGSFEERHDRKLNFVAGLCSQPVAIKQDKANEQHYEVPTELMQSVLGSHMKYSACYFPRMCECLDAGEVLMLETYCVKADLRDGMTILDLGCGWGSLCLFLAQKYPDSHVIALSNSRTQKAYIDSLSTQRQLDNLTVHTADVMTFDFPSGTTFDRIISIEMLEHMKNYEYLFEKISRWLKPTGLLFVHTFCHVTQPYHFEEGDGWMAQNFFSGGTMPSHDLFAYFQKHLNLEKSWYINGKHYARTAELWLKRLDSNRAIWLSPAQKRLFLKKGLSEEESRLKVQQNFFRFRTFFLAVAEFFGLNDGESWGVGHYLFSRK</sequence>
<dbReference type="AlphaFoldDB" id="A0A9Q3CPP7"/>
<dbReference type="InterPro" id="IPR029063">
    <property type="entry name" value="SAM-dependent_MTases_sf"/>
</dbReference>
<dbReference type="Pfam" id="PF02353">
    <property type="entry name" value="CMAS"/>
    <property type="match status" value="1"/>
</dbReference>
<comment type="caution">
    <text evidence="2">The sequence shown here is derived from an EMBL/GenBank/DDBJ whole genome shotgun (WGS) entry which is preliminary data.</text>
</comment>
<dbReference type="SUPFAM" id="SSF53335">
    <property type="entry name" value="S-adenosyl-L-methionine-dependent methyltransferases"/>
    <property type="match status" value="1"/>
</dbReference>
<evidence type="ECO:0000313" key="3">
    <source>
        <dbReference type="Proteomes" id="UP000765509"/>
    </source>
</evidence>
<dbReference type="EMBL" id="AVOT02009181">
    <property type="protein sequence ID" value="MBW0487552.1"/>
    <property type="molecule type" value="Genomic_DNA"/>
</dbReference>
<protein>
    <submittedName>
        <fullName evidence="2">Uncharacterized protein</fullName>
    </submittedName>
</protein>
<keyword evidence="3" id="KW-1185">Reference proteome</keyword>
<reference evidence="2" key="1">
    <citation type="submission" date="2021-03" db="EMBL/GenBank/DDBJ databases">
        <title>Draft genome sequence of rust myrtle Austropuccinia psidii MF-1, a brazilian biotype.</title>
        <authorList>
            <person name="Quecine M.C."/>
            <person name="Pachon D.M.R."/>
            <person name="Bonatelli M.L."/>
            <person name="Correr F.H."/>
            <person name="Franceschini L.M."/>
            <person name="Leite T.F."/>
            <person name="Margarido G.R.A."/>
            <person name="Almeida C.A."/>
            <person name="Ferrarezi J.A."/>
            <person name="Labate C.A."/>
        </authorList>
    </citation>
    <scope>NUCLEOTIDE SEQUENCE</scope>
    <source>
        <strain evidence="2">MF-1</strain>
    </source>
</reference>
<evidence type="ECO:0000313" key="2">
    <source>
        <dbReference type="EMBL" id="MBW0487552.1"/>
    </source>
</evidence>
<dbReference type="CDD" id="cd02440">
    <property type="entry name" value="AdoMet_MTases"/>
    <property type="match status" value="1"/>
</dbReference>
<accession>A0A9Q3CPP7</accession>
<gene>
    <name evidence="2" type="ORF">O181_027267</name>
</gene>
<dbReference type="PANTHER" id="PTHR43832">
    <property type="match status" value="1"/>
</dbReference>
<name>A0A9Q3CPP7_9BASI</name>
<dbReference type="PANTHER" id="PTHR43832:SF1">
    <property type="entry name" value="S-ADENOSYL-L-METHIONINE-DEPENDENT METHYLTRANSFERASES SUPERFAMILY PROTEIN"/>
    <property type="match status" value="1"/>
</dbReference>
<dbReference type="Proteomes" id="UP000765509">
    <property type="component" value="Unassembled WGS sequence"/>
</dbReference>